<gene>
    <name evidence="1" type="ORF">VC83_06216</name>
</gene>
<proteinExistence type="predicted"/>
<sequence>MKTSYSPVYLSLPNQRALSTNATMRRARPIPSRAMHSQWPQLQSVPQFGLEHAQTLSGLTRRLGTGAEKKPYVAMTEGGREGLSIVLPSCRRGPMGPLRPIEVRHDYQQIDLQITKHPRIRVVQQRIPEWHTEGQAERMEIKA</sequence>
<organism evidence="1">
    <name type="scientific">Pseudogymnoascus destructans</name>
    <dbReference type="NCBI Taxonomy" id="655981"/>
    <lineage>
        <taxon>Eukaryota</taxon>
        <taxon>Fungi</taxon>
        <taxon>Dikarya</taxon>
        <taxon>Ascomycota</taxon>
        <taxon>Pezizomycotina</taxon>
        <taxon>Leotiomycetes</taxon>
        <taxon>Thelebolales</taxon>
        <taxon>Thelebolaceae</taxon>
        <taxon>Pseudogymnoascus</taxon>
    </lineage>
</organism>
<dbReference type="Proteomes" id="UP000077154">
    <property type="component" value="Unassembled WGS sequence"/>
</dbReference>
<dbReference type="RefSeq" id="XP_024324235.1">
    <property type="nucleotide sequence ID" value="XM_024469819.1"/>
</dbReference>
<name>A0A177ACF5_9PEZI</name>
<dbReference type="EMBL" id="KV441395">
    <property type="protein sequence ID" value="OAF58951.1"/>
    <property type="molecule type" value="Genomic_DNA"/>
</dbReference>
<reference evidence="1" key="1">
    <citation type="submission" date="2016-03" db="EMBL/GenBank/DDBJ databases">
        <title>Updated assembly of Pseudogymnoascus destructans, the fungus causing white-nose syndrome of bats.</title>
        <authorList>
            <person name="Palmer J.M."/>
            <person name="Drees K.P."/>
            <person name="Foster J.T."/>
            <person name="Lindner D.L."/>
        </authorList>
    </citation>
    <scope>NUCLEOTIDE SEQUENCE [LARGE SCALE GENOMIC DNA]</scope>
    <source>
        <strain evidence="1">20631-21</strain>
    </source>
</reference>
<protein>
    <submittedName>
        <fullName evidence="1">Uncharacterized protein</fullName>
    </submittedName>
</protein>
<dbReference type="GeneID" id="36289278"/>
<accession>A0A177ACF5</accession>
<dbReference type="AlphaFoldDB" id="A0A177ACF5"/>
<evidence type="ECO:0000313" key="1">
    <source>
        <dbReference type="EMBL" id="OAF58951.1"/>
    </source>
</evidence>